<dbReference type="PROSITE" id="PS51482">
    <property type="entry name" value="DEGV"/>
    <property type="match status" value="1"/>
</dbReference>
<dbReference type="Gene3D" id="3.30.1180.10">
    <property type="match status" value="1"/>
</dbReference>
<dbReference type="GO" id="GO:0008289">
    <property type="term" value="F:lipid binding"/>
    <property type="evidence" value="ECO:0007669"/>
    <property type="project" value="UniProtKB-KW"/>
</dbReference>
<organism evidence="2 3">
    <name type="scientific">Cellulomonas carbonis T26</name>
    <dbReference type="NCBI Taxonomy" id="947969"/>
    <lineage>
        <taxon>Bacteria</taxon>
        <taxon>Bacillati</taxon>
        <taxon>Actinomycetota</taxon>
        <taxon>Actinomycetes</taxon>
        <taxon>Micrococcales</taxon>
        <taxon>Cellulomonadaceae</taxon>
        <taxon>Cellulomonas</taxon>
    </lineage>
</organism>
<evidence type="ECO:0000313" key="2">
    <source>
        <dbReference type="EMBL" id="KGM11864.1"/>
    </source>
</evidence>
<dbReference type="InterPro" id="IPR003797">
    <property type="entry name" value="DegV"/>
</dbReference>
<dbReference type="Pfam" id="PF02645">
    <property type="entry name" value="DegV"/>
    <property type="match status" value="1"/>
</dbReference>
<keyword evidence="3" id="KW-1185">Reference proteome</keyword>
<proteinExistence type="predicted"/>
<name>A0A0A0BXI0_9CELL</name>
<dbReference type="InterPro" id="IPR050270">
    <property type="entry name" value="DegV_domain_contain"/>
</dbReference>
<dbReference type="SUPFAM" id="SSF82549">
    <property type="entry name" value="DAK1/DegV-like"/>
    <property type="match status" value="1"/>
</dbReference>
<reference evidence="2 3" key="1">
    <citation type="submission" date="2013-08" db="EMBL/GenBank/DDBJ databases">
        <title>Genome sequencing of Cellulomonas carbonis T26.</title>
        <authorList>
            <person name="Chen F."/>
            <person name="Li Y."/>
            <person name="Wang G."/>
        </authorList>
    </citation>
    <scope>NUCLEOTIDE SEQUENCE [LARGE SCALE GENOMIC DNA]</scope>
    <source>
        <strain evidence="2 3">T26</strain>
    </source>
</reference>
<dbReference type="OrthoDB" id="9760324at2"/>
<dbReference type="NCBIfam" id="TIGR00762">
    <property type="entry name" value="DegV"/>
    <property type="match status" value="1"/>
</dbReference>
<gene>
    <name evidence="2" type="ORF">N868_04820</name>
</gene>
<evidence type="ECO:0000256" key="1">
    <source>
        <dbReference type="ARBA" id="ARBA00023121"/>
    </source>
</evidence>
<dbReference type="InterPro" id="IPR043168">
    <property type="entry name" value="DegV_C"/>
</dbReference>
<dbReference type="EMBL" id="AXCY01000012">
    <property type="protein sequence ID" value="KGM11864.1"/>
    <property type="molecule type" value="Genomic_DNA"/>
</dbReference>
<keyword evidence="1" id="KW-0446">Lipid-binding</keyword>
<reference evidence="2 3" key="2">
    <citation type="journal article" date="2015" name="Stand. Genomic Sci.">
        <title>Draft genome sequence of Cellulomonas carbonis T26(T) and comparative analysis of six Cellulomonas genomes.</title>
        <authorList>
            <person name="Zhuang W."/>
            <person name="Zhang S."/>
            <person name="Xia X."/>
            <person name="Wang G."/>
        </authorList>
    </citation>
    <scope>NUCLEOTIDE SEQUENCE [LARGE SCALE GENOMIC DNA]</scope>
    <source>
        <strain evidence="2 3">T26</strain>
    </source>
</reference>
<accession>A0A0A0BXI0</accession>
<dbReference type="PANTHER" id="PTHR33434:SF2">
    <property type="entry name" value="FATTY ACID-BINDING PROTEIN TM_1468"/>
    <property type="match status" value="1"/>
</dbReference>
<dbReference type="AlphaFoldDB" id="A0A0A0BXI0"/>
<dbReference type="PANTHER" id="PTHR33434">
    <property type="entry name" value="DEGV DOMAIN-CONTAINING PROTEIN DR_1986-RELATED"/>
    <property type="match status" value="1"/>
</dbReference>
<sequence length="284" mass="29097">MDPVVVVTDSTASLPAALVEAAGVVVVPLHVVIDGEDHREGVDLPTDVLLAALRRGARVSTSQPGPEAFARTYARLAARGAREIVSVHLSETLSGTVTSARLAAQTAPVPVHVVDSRTVAMGLGLAVLAAARRARADEDGADAARAAQATARSSEVLFAVDTLEHLRRGGRLGTVAAAVGTMLGVRPVLGVRSGGLEVVEKVRTAARARERVVELVAAEASRRRHVEVAVHHLGEPERAGELAEQLQGRCGPGAGAVHVAELSAVLGAHVGPGVVAAVVADVSR</sequence>
<protein>
    <submittedName>
        <fullName evidence="2">Fatty acid-binding protein DegV</fullName>
    </submittedName>
</protein>
<comment type="caution">
    <text evidence="2">The sequence shown here is derived from an EMBL/GenBank/DDBJ whole genome shotgun (WGS) entry which is preliminary data.</text>
</comment>
<evidence type="ECO:0000313" key="3">
    <source>
        <dbReference type="Proteomes" id="UP000029839"/>
    </source>
</evidence>
<dbReference type="RefSeq" id="WP_043603708.1">
    <property type="nucleotide sequence ID" value="NZ_AXCY01000012.1"/>
</dbReference>
<dbReference type="Proteomes" id="UP000029839">
    <property type="component" value="Unassembled WGS sequence"/>
</dbReference>
<dbReference type="Gene3D" id="3.40.50.10170">
    <property type="match status" value="1"/>
</dbReference>